<dbReference type="SUPFAM" id="SSF46689">
    <property type="entry name" value="Homeodomain-like"/>
    <property type="match status" value="2"/>
</dbReference>
<organism evidence="5 6">
    <name type="scientific">Zhongshania marina</name>
    <dbReference type="NCBI Taxonomy" id="2304603"/>
    <lineage>
        <taxon>Bacteria</taxon>
        <taxon>Pseudomonadati</taxon>
        <taxon>Pseudomonadota</taxon>
        <taxon>Gammaproteobacteria</taxon>
        <taxon>Cellvibrionales</taxon>
        <taxon>Spongiibacteraceae</taxon>
        <taxon>Zhongshania</taxon>
    </lineage>
</organism>
<dbReference type="SMART" id="SM00342">
    <property type="entry name" value="HTH_ARAC"/>
    <property type="match status" value="1"/>
</dbReference>
<protein>
    <submittedName>
        <fullName evidence="5">AraC family transcriptional regulator</fullName>
    </submittedName>
</protein>
<reference evidence="5 6" key="1">
    <citation type="submission" date="2018-10" db="EMBL/GenBank/DDBJ databases">
        <title>Draft genome sequence of Zhongshania sp. DSW25-10.</title>
        <authorList>
            <person name="Oh J."/>
        </authorList>
    </citation>
    <scope>NUCLEOTIDE SEQUENCE [LARGE SCALE GENOMIC DNA]</scope>
    <source>
        <strain evidence="5 6">DSW25-10</strain>
    </source>
</reference>
<name>A0ABX9W874_9GAMM</name>
<evidence type="ECO:0000313" key="5">
    <source>
        <dbReference type="EMBL" id="RNL66773.1"/>
    </source>
</evidence>
<accession>A0ABX9W874</accession>
<evidence type="ECO:0000313" key="6">
    <source>
        <dbReference type="Proteomes" id="UP000274695"/>
    </source>
</evidence>
<evidence type="ECO:0000256" key="2">
    <source>
        <dbReference type="ARBA" id="ARBA00023125"/>
    </source>
</evidence>
<comment type="caution">
    <text evidence="5">The sequence shown here is derived from an EMBL/GenBank/DDBJ whole genome shotgun (WGS) entry which is preliminary data.</text>
</comment>
<feature type="domain" description="HTH araC/xylS-type" evidence="4">
    <location>
        <begin position="207"/>
        <end position="304"/>
    </location>
</feature>
<dbReference type="EMBL" id="RHGB01000003">
    <property type="protein sequence ID" value="RNL66773.1"/>
    <property type="molecule type" value="Genomic_DNA"/>
</dbReference>
<dbReference type="Gene3D" id="1.10.10.60">
    <property type="entry name" value="Homeodomain-like"/>
    <property type="match status" value="1"/>
</dbReference>
<dbReference type="InterPro" id="IPR050204">
    <property type="entry name" value="AraC_XylS_family_regulators"/>
</dbReference>
<sequence>MGRCMKISKQHTPCSEMKIAHSRSTTRQLLTDTQLTASSVGLGWRGLQLDVCHNVGFHAEELLFEGHFVGIHLGPEPLTIRVPSGDGWCELTFSQHALWIHPRGRPFSANHNGFSSWAGAVIDDAFLDAVMGDHCSLNEAVMIQDRVLSSLLIALVSLITDHDQGIVCNSNLSASLVHSFVASLGSRHANVVHSPARRGGIAPHKITVLQNWLRENIGENLRVDDMAAQVGLSTAHFSREFRREMGVTPWGYVLALRLEIAVAGLKGGEDIYEVASRCGFSSRSHLCRALRQHLGITVRELLIQH</sequence>
<evidence type="ECO:0000256" key="3">
    <source>
        <dbReference type="ARBA" id="ARBA00023163"/>
    </source>
</evidence>
<dbReference type="Proteomes" id="UP000274695">
    <property type="component" value="Unassembled WGS sequence"/>
</dbReference>
<dbReference type="PANTHER" id="PTHR46796">
    <property type="entry name" value="HTH-TYPE TRANSCRIPTIONAL ACTIVATOR RHAS-RELATED"/>
    <property type="match status" value="1"/>
</dbReference>
<keyword evidence="6" id="KW-1185">Reference proteome</keyword>
<proteinExistence type="predicted"/>
<dbReference type="Pfam" id="PF12833">
    <property type="entry name" value="HTH_18"/>
    <property type="match status" value="1"/>
</dbReference>
<evidence type="ECO:0000256" key="1">
    <source>
        <dbReference type="ARBA" id="ARBA00023015"/>
    </source>
</evidence>
<keyword evidence="2" id="KW-0238">DNA-binding</keyword>
<evidence type="ECO:0000259" key="4">
    <source>
        <dbReference type="PROSITE" id="PS01124"/>
    </source>
</evidence>
<dbReference type="InterPro" id="IPR018060">
    <property type="entry name" value="HTH_AraC"/>
</dbReference>
<keyword evidence="1" id="KW-0805">Transcription regulation</keyword>
<dbReference type="InterPro" id="IPR009057">
    <property type="entry name" value="Homeodomain-like_sf"/>
</dbReference>
<dbReference type="PROSITE" id="PS01124">
    <property type="entry name" value="HTH_ARAC_FAMILY_2"/>
    <property type="match status" value="1"/>
</dbReference>
<gene>
    <name evidence="5" type="ORF">D0911_04350</name>
</gene>
<keyword evidence="3" id="KW-0804">Transcription</keyword>